<evidence type="ECO:0000256" key="1">
    <source>
        <dbReference type="SAM" id="MobiDB-lite"/>
    </source>
</evidence>
<dbReference type="Gene3D" id="3.40.50.720">
    <property type="entry name" value="NAD(P)-binding Rossmann-like Domain"/>
    <property type="match status" value="1"/>
</dbReference>
<evidence type="ECO:0000313" key="2">
    <source>
        <dbReference type="EMBL" id="GAA1751940.1"/>
    </source>
</evidence>
<keyword evidence="3" id="KW-1185">Reference proteome</keyword>
<dbReference type="SUPFAM" id="SSF51735">
    <property type="entry name" value="NAD(P)-binding Rossmann-fold domains"/>
    <property type="match status" value="1"/>
</dbReference>
<dbReference type="Proteomes" id="UP001501475">
    <property type="component" value="Unassembled WGS sequence"/>
</dbReference>
<dbReference type="EMBL" id="BAAAPN010000027">
    <property type="protein sequence ID" value="GAA1751940.1"/>
    <property type="molecule type" value="Genomic_DNA"/>
</dbReference>
<dbReference type="InterPro" id="IPR036291">
    <property type="entry name" value="NAD(P)-bd_dom_sf"/>
</dbReference>
<gene>
    <name evidence="2" type="ORF">GCM10009810_10150</name>
</gene>
<accession>A0ABN2KAM7</accession>
<name>A0ABN2KAM7_9MICO</name>
<reference evidence="2 3" key="1">
    <citation type="journal article" date="2019" name="Int. J. Syst. Evol. Microbiol.">
        <title>The Global Catalogue of Microorganisms (GCM) 10K type strain sequencing project: providing services to taxonomists for standard genome sequencing and annotation.</title>
        <authorList>
            <consortium name="The Broad Institute Genomics Platform"/>
            <consortium name="The Broad Institute Genome Sequencing Center for Infectious Disease"/>
            <person name="Wu L."/>
            <person name="Ma J."/>
        </authorList>
    </citation>
    <scope>NUCLEOTIDE SEQUENCE [LARGE SCALE GENOMIC DNA]</scope>
    <source>
        <strain evidence="2 3">JCM 15591</strain>
    </source>
</reference>
<comment type="caution">
    <text evidence="2">The sequence shown here is derived from an EMBL/GenBank/DDBJ whole genome shotgun (WGS) entry which is preliminary data.</text>
</comment>
<feature type="region of interest" description="Disordered" evidence="1">
    <location>
        <begin position="1"/>
        <end position="22"/>
    </location>
</feature>
<evidence type="ECO:0000313" key="3">
    <source>
        <dbReference type="Proteomes" id="UP001501475"/>
    </source>
</evidence>
<organism evidence="2 3">
    <name type="scientific">Nostocoides vanveenii</name>
    <dbReference type="NCBI Taxonomy" id="330835"/>
    <lineage>
        <taxon>Bacteria</taxon>
        <taxon>Bacillati</taxon>
        <taxon>Actinomycetota</taxon>
        <taxon>Actinomycetes</taxon>
        <taxon>Micrococcales</taxon>
        <taxon>Intrasporangiaceae</taxon>
        <taxon>Nostocoides</taxon>
    </lineage>
</organism>
<dbReference type="RefSeq" id="WP_344063025.1">
    <property type="nucleotide sequence ID" value="NZ_BAAAPN010000027.1"/>
</dbReference>
<proteinExistence type="predicted"/>
<sequence length="184" mass="19357">MPATRSPSARGTRTPRSRGPTRTAWAIPPFATWYADHAGIPPTLFVADTDSLGEQIQLAFPQARVARPLNTVTAALMTDPGPLPEPTTIVVCGDESAAKGEVARLLAQLGHTEIIDLGGIETARGTEMYLPSICAPWVPWARPCSTSGWCADGGTGLPAGQDVVRTRRQPMGTSNSWGALGSVP</sequence>
<protein>
    <submittedName>
        <fullName evidence="2">Uncharacterized protein</fullName>
    </submittedName>
</protein>